<evidence type="ECO:0000256" key="3">
    <source>
        <dbReference type="ARBA" id="ARBA00022692"/>
    </source>
</evidence>
<evidence type="ECO:0000256" key="6">
    <source>
        <dbReference type="SAM" id="MobiDB-lite"/>
    </source>
</evidence>
<dbReference type="InterPro" id="IPR000620">
    <property type="entry name" value="EamA_dom"/>
</dbReference>
<dbReference type="GO" id="GO:0016020">
    <property type="term" value="C:membrane"/>
    <property type="evidence" value="ECO:0007669"/>
    <property type="project" value="UniProtKB-SubCell"/>
</dbReference>
<evidence type="ECO:0000256" key="2">
    <source>
        <dbReference type="ARBA" id="ARBA00007635"/>
    </source>
</evidence>
<feature type="transmembrane region" description="Helical" evidence="7">
    <location>
        <begin position="188"/>
        <end position="209"/>
    </location>
</feature>
<comment type="subcellular location">
    <subcellularLocation>
        <location evidence="1">Membrane</location>
        <topology evidence="1">Multi-pass membrane protein</topology>
    </subcellularLocation>
</comment>
<evidence type="ECO:0000313" key="10">
    <source>
        <dbReference type="EMBL" id="JAT59559.1"/>
    </source>
</evidence>
<dbReference type="PANTHER" id="PTHR32322:SF2">
    <property type="entry name" value="EAMA DOMAIN-CONTAINING PROTEIN"/>
    <property type="match status" value="1"/>
</dbReference>
<dbReference type="PANTHER" id="PTHR32322">
    <property type="entry name" value="INNER MEMBRANE TRANSPORTER"/>
    <property type="match status" value="1"/>
</dbReference>
<organism evidence="9">
    <name type="scientific">Anthurium amnicola</name>
    <dbReference type="NCBI Taxonomy" id="1678845"/>
    <lineage>
        <taxon>Eukaryota</taxon>
        <taxon>Viridiplantae</taxon>
        <taxon>Streptophyta</taxon>
        <taxon>Embryophyta</taxon>
        <taxon>Tracheophyta</taxon>
        <taxon>Spermatophyta</taxon>
        <taxon>Magnoliopsida</taxon>
        <taxon>Liliopsida</taxon>
        <taxon>Araceae</taxon>
        <taxon>Pothoideae</taxon>
        <taxon>Potheae</taxon>
        <taxon>Anthurium</taxon>
    </lineage>
</organism>
<dbReference type="SUPFAM" id="SSF103481">
    <property type="entry name" value="Multidrug resistance efflux transporter EmrE"/>
    <property type="match status" value="2"/>
</dbReference>
<feature type="transmembrane region" description="Helical" evidence="7">
    <location>
        <begin position="338"/>
        <end position="358"/>
    </location>
</feature>
<feature type="transmembrane region" description="Helical" evidence="7">
    <location>
        <begin position="409"/>
        <end position="426"/>
    </location>
</feature>
<feature type="transmembrane region" description="Helical" evidence="7">
    <location>
        <begin position="432"/>
        <end position="449"/>
    </location>
</feature>
<feature type="region of interest" description="Disordered" evidence="6">
    <location>
        <begin position="1"/>
        <end position="20"/>
    </location>
</feature>
<name>A0A1D1YLJ2_9ARAE</name>
<evidence type="ECO:0000256" key="5">
    <source>
        <dbReference type="ARBA" id="ARBA00023136"/>
    </source>
</evidence>
<accession>A0A1D1YLJ2</accession>
<dbReference type="AlphaFoldDB" id="A0A1D1YLJ2"/>
<protein>
    <submittedName>
        <fullName evidence="9">Putative transporter sll0355</fullName>
    </submittedName>
</protein>
<feature type="domain" description="EamA" evidence="8">
    <location>
        <begin position="166"/>
        <end position="294"/>
    </location>
</feature>
<evidence type="ECO:0000259" key="8">
    <source>
        <dbReference type="Pfam" id="PF00892"/>
    </source>
</evidence>
<feature type="transmembrane region" description="Helical" evidence="7">
    <location>
        <begin position="378"/>
        <end position="397"/>
    </location>
</feature>
<evidence type="ECO:0000256" key="1">
    <source>
        <dbReference type="ARBA" id="ARBA00004141"/>
    </source>
</evidence>
<dbReference type="InterPro" id="IPR050638">
    <property type="entry name" value="AA-Vitamin_Transporters"/>
</dbReference>
<dbReference type="EMBL" id="GDJX01012434">
    <property type="protein sequence ID" value="JAT55502.1"/>
    <property type="molecule type" value="Transcribed_RNA"/>
</dbReference>
<dbReference type="Pfam" id="PF00892">
    <property type="entry name" value="EamA"/>
    <property type="match status" value="2"/>
</dbReference>
<dbReference type="InterPro" id="IPR037185">
    <property type="entry name" value="EmrE-like"/>
</dbReference>
<dbReference type="EMBL" id="GDJX01008377">
    <property type="protein sequence ID" value="JAT59559.1"/>
    <property type="molecule type" value="Transcribed_RNA"/>
</dbReference>
<feature type="domain" description="EamA" evidence="8">
    <location>
        <begin position="309"/>
        <end position="448"/>
    </location>
</feature>
<sequence>MSVNSTLPETGAVGEGRSRSEMATTAAVLLLLPNFLSSPSPPTPAFPGRTLLPHGSPPPSPWPQRRGVRARAVPAAITCCATPGSSGGSGKIQNRRATVMPEPQLDSPAVDCTGTGTDVECFFAESTSESDGLLQPGKVSSFEVEGGGDGAGSDGVLARGVFEWALLVSPFFFWGTAMVAMKGVIPKAGPFFVSAFRLVPAGLMLIGFAGIKGRKQPSGAAAWLSIFVFGIVDGACFQGFLAEGLQKTSAGLGSVIIDSQPLTVSILAALLFGESIGVVGAAGLVLGVVGLLLLEVPALEESSSSIWGSGEWWMLLAAQSMAVGTVMVRWVSKYSDPVMATGWHMVIGGLPLLAVSVLNHDPALSGGLKELTSSDLLALTYTSIFGSAISYGVYFYYATRGSLTKLSSLTFLTPMFASVFGFLYLGETFSPLQLVGALVTVVGIYLVNYREVGEKT</sequence>
<feature type="region of interest" description="Disordered" evidence="6">
    <location>
        <begin position="41"/>
        <end position="67"/>
    </location>
</feature>
<feature type="transmembrane region" description="Helical" evidence="7">
    <location>
        <begin position="221"/>
        <end position="241"/>
    </location>
</feature>
<keyword evidence="5 7" id="KW-0472">Membrane</keyword>
<comment type="similarity">
    <text evidence="2">Belongs to the drug/metabolite transporter (DMT) superfamily. Plant drug/metabolite exporter (P-DME) (TC 2.A.7.4) family.</text>
</comment>
<proteinExistence type="inferred from homology"/>
<evidence type="ECO:0000313" key="9">
    <source>
        <dbReference type="EMBL" id="JAT55502.1"/>
    </source>
</evidence>
<feature type="transmembrane region" description="Helical" evidence="7">
    <location>
        <begin position="262"/>
        <end position="292"/>
    </location>
</feature>
<evidence type="ECO:0000256" key="4">
    <source>
        <dbReference type="ARBA" id="ARBA00022989"/>
    </source>
</evidence>
<feature type="transmembrane region" description="Helical" evidence="7">
    <location>
        <begin position="312"/>
        <end position="331"/>
    </location>
</feature>
<dbReference type="GO" id="GO:0009507">
    <property type="term" value="C:chloroplast"/>
    <property type="evidence" value="ECO:0007669"/>
    <property type="project" value="TreeGrafter"/>
</dbReference>
<reference evidence="9" key="1">
    <citation type="submission" date="2015-07" db="EMBL/GenBank/DDBJ databases">
        <title>Transcriptome Assembly of Anthurium amnicola.</title>
        <authorList>
            <person name="Suzuki J."/>
        </authorList>
    </citation>
    <scope>NUCLEOTIDE SEQUENCE</scope>
</reference>
<evidence type="ECO:0000256" key="7">
    <source>
        <dbReference type="SAM" id="Phobius"/>
    </source>
</evidence>
<keyword evidence="3 7" id="KW-0812">Transmembrane</keyword>
<gene>
    <name evidence="9" type="primary">sll0355_4</name>
    <name evidence="10" type="synonym">sll0355_1</name>
    <name evidence="10" type="ORF">g.75461</name>
    <name evidence="9" type="ORF">g.75467</name>
</gene>
<keyword evidence="4 7" id="KW-1133">Transmembrane helix</keyword>
<feature type="transmembrane region" description="Helical" evidence="7">
    <location>
        <begin position="161"/>
        <end position="181"/>
    </location>
</feature>